<evidence type="ECO:0000256" key="1">
    <source>
        <dbReference type="ARBA" id="ARBA00006484"/>
    </source>
</evidence>
<dbReference type="GO" id="GO:0047936">
    <property type="term" value="F:glucose 1-dehydrogenase [NAD(P)+] activity"/>
    <property type="evidence" value="ECO:0007669"/>
    <property type="project" value="UniProtKB-EC"/>
</dbReference>
<dbReference type="RefSeq" id="WP_112273372.1">
    <property type="nucleotide sequence ID" value="NZ_SWMS01000002.1"/>
</dbReference>
<dbReference type="EC" id="1.1.1.47" evidence="3"/>
<evidence type="ECO:0000313" key="3">
    <source>
        <dbReference type="EMBL" id="TKG72544.1"/>
    </source>
</evidence>
<gene>
    <name evidence="3" type="ORF">FCN18_04655</name>
</gene>
<dbReference type="EMBL" id="SWMS01000002">
    <property type="protein sequence ID" value="TKG72544.1"/>
    <property type="molecule type" value="Genomic_DNA"/>
</dbReference>
<reference evidence="3 4" key="1">
    <citation type="journal article" date="2015" name="Antonie Van Leeuwenhoek">
        <title>Prauserella endophytica sp. nov., an endophytic actinobacterium isolated from Tamarix taklamakanensis.</title>
        <authorList>
            <person name="Liu J.M."/>
            <person name="Habden X."/>
            <person name="Guo L."/>
            <person name="Tuo L."/>
            <person name="Jiang Z.K."/>
            <person name="Liu S.W."/>
            <person name="Liu X.F."/>
            <person name="Chen L."/>
            <person name="Li R.F."/>
            <person name="Zhang Y.Q."/>
            <person name="Sun C.H."/>
        </authorList>
    </citation>
    <scope>NUCLEOTIDE SEQUENCE [LARGE SCALE GENOMIC DNA]</scope>
    <source>
        <strain evidence="3 4">CGMCC 4.7182</strain>
    </source>
</reference>
<dbReference type="Gene3D" id="3.40.50.720">
    <property type="entry name" value="NAD(P)-binding Rossmann-like Domain"/>
    <property type="match status" value="1"/>
</dbReference>
<dbReference type="NCBIfam" id="NF005559">
    <property type="entry name" value="PRK07231.1"/>
    <property type="match status" value="1"/>
</dbReference>
<dbReference type="InterPro" id="IPR036291">
    <property type="entry name" value="NAD(P)-bd_dom_sf"/>
</dbReference>
<evidence type="ECO:0000313" key="4">
    <source>
        <dbReference type="Proteomes" id="UP000309992"/>
    </source>
</evidence>
<dbReference type="SUPFAM" id="SSF51735">
    <property type="entry name" value="NAD(P)-binding Rossmann-fold domains"/>
    <property type="match status" value="1"/>
</dbReference>
<dbReference type="PROSITE" id="PS00061">
    <property type="entry name" value="ADH_SHORT"/>
    <property type="match status" value="1"/>
</dbReference>
<dbReference type="InterPro" id="IPR002347">
    <property type="entry name" value="SDR_fam"/>
</dbReference>
<keyword evidence="4" id="KW-1185">Reference proteome</keyword>
<protein>
    <submittedName>
        <fullName evidence="3">Glucose 1-dehydrogenase</fullName>
        <ecNumber evidence="3">1.1.1.47</ecNumber>
    </submittedName>
</protein>
<accession>A0ABY2S9J5</accession>
<name>A0ABY2S9J5_9PSEU</name>
<evidence type="ECO:0000256" key="2">
    <source>
        <dbReference type="ARBA" id="ARBA00023002"/>
    </source>
</evidence>
<proteinExistence type="inferred from homology"/>
<dbReference type="Proteomes" id="UP000309992">
    <property type="component" value="Unassembled WGS sequence"/>
</dbReference>
<dbReference type="PRINTS" id="PR00080">
    <property type="entry name" value="SDRFAMILY"/>
</dbReference>
<keyword evidence="2 3" id="KW-0560">Oxidoreductase</keyword>
<dbReference type="InterPro" id="IPR020904">
    <property type="entry name" value="Sc_DH/Rdtase_CS"/>
</dbReference>
<dbReference type="PRINTS" id="PR00081">
    <property type="entry name" value="GDHRDH"/>
</dbReference>
<dbReference type="Pfam" id="PF13561">
    <property type="entry name" value="adh_short_C2"/>
    <property type="match status" value="1"/>
</dbReference>
<sequence>MPDFALTGRKALVTGAGQGIGEAIALAFAEAGADVACVDKDGTLAERTADAVARHGRRAIAIAADVTDSDAVEDAVQRTVAELGGLSVACNNAGIAIGDVPSERLDPEHWRRVVDVNLTGVFLCAQAEARVMLPRGGGAILNTASMSATIANRGLLQPNYNASKAGVAHLTKSLAVEWADRGVRVNAISPGYTLTPLTARPEVAELREAWTRDIPLGRMATVDDLTGPAVFLCSDAARYCTGVDLLVDGGFTCW</sequence>
<comment type="caution">
    <text evidence="3">The sequence shown here is derived from an EMBL/GenBank/DDBJ whole genome shotgun (WGS) entry which is preliminary data.</text>
</comment>
<dbReference type="PANTHER" id="PTHR42760:SF115">
    <property type="entry name" value="3-OXOACYL-[ACYL-CARRIER-PROTEIN] REDUCTASE FABG"/>
    <property type="match status" value="1"/>
</dbReference>
<comment type="similarity">
    <text evidence="1">Belongs to the short-chain dehydrogenases/reductases (SDR) family.</text>
</comment>
<dbReference type="PANTHER" id="PTHR42760">
    <property type="entry name" value="SHORT-CHAIN DEHYDROGENASES/REDUCTASES FAMILY MEMBER"/>
    <property type="match status" value="1"/>
</dbReference>
<organism evidence="3 4">
    <name type="scientific">Prauserella endophytica</name>
    <dbReference type="NCBI Taxonomy" id="1592324"/>
    <lineage>
        <taxon>Bacteria</taxon>
        <taxon>Bacillati</taxon>
        <taxon>Actinomycetota</taxon>
        <taxon>Actinomycetes</taxon>
        <taxon>Pseudonocardiales</taxon>
        <taxon>Pseudonocardiaceae</taxon>
        <taxon>Prauserella</taxon>
        <taxon>Prauserella coralliicola group</taxon>
    </lineage>
</organism>